<feature type="region of interest" description="Disordered" evidence="1">
    <location>
        <begin position="75"/>
        <end position="97"/>
    </location>
</feature>
<feature type="chain" id="PRO_5003103829" description="Transmembrane protein" evidence="2">
    <location>
        <begin position="29"/>
        <end position="97"/>
    </location>
</feature>
<dbReference type="AlphaFoldDB" id="D7MLY8"/>
<evidence type="ECO:0000313" key="4">
    <source>
        <dbReference type="Proteomes" id="UP000008694"/>
    </source>
</evidence>
<protein>
    <recommendedName>
        <fullName evidence="5">Transmembrane protein</fullName>
    </recommendedName>
</protein>
<evidence type="ECO:0000313" key="3">
    <source>
        <dbReference type="EMBL" id="EFH41612.1"/>
    </source>
</evidence>
<dbReference type="EMBL" id="GL348720">
    <property type="protein sequence ID" value="EFH41612.1"/>
    <property type="molecule type" value="Genomic_DNA"/>
</dbReference>
<reference evidence="4" key="1">
    <citation type="journal article" date="2011" name="Nat. Genet.">
        <title>The Arabidopsis lyrata genome sequence and the basis of rapid genome size change.</title>
        <authorList>
            <person name="Hu T.T."/>
            <person name="Pattyn P."/>
            <person name="Bakker E.G."/>
            <person name="Cao J."/>
            <person name="Cheng J.-F."/>
            <person name="Clark R.M."/>
            <person name="Fahlgren N."/>
            <person name="Fawcett J.A."/>
            <person name="Grimwood J."/>
            <person name="Gundlach H."/>
            <person name="Haberer G."/>
            <person name="Hollister J.D."/>
            <person name="Ossowski S."/>
            <person name="Ottilar R.P."/>
            <person name="Salamov A.A."/>
            <person name="Schneeberger K."/>
            <person name="Spannagl M."/>
            <person name="Wang X."/>
            <person name="Yang L."/>
            <person name="Nasrallah M.E."/>
            <person name="Bergelson J."/>
            <person name="Carrington J.C."/>
            <person name="Gaut B.S."/>
            <person name="Schmutz J."/>
            <person name="Mayer K.F.X."/>
            <person name="Van de Peer Y."/>
            <person name="Grigoriev I.V."/>
            <person name="Nordborg M."/>
            <person name="Weigel D."/>
            <person name="Guo Y.-L."/>
        </authorList>
    </citation>
    <scope>NUCLEOTIDE SEQUENCE [LARGE SCALE GENOMIC DNA]</scope>
    <source>
        <strain evidence="4">cv. MN47</strain>
    </source>
</reference>
<dbReference type="GO" id="GO:1903409">
    <property type="term" value="P:reactive oxygen species biosynthetic process"/>
    <property type="evidence" value="ECO:0007669"/>
    <property type="project" value="EnsemblPlants"/>
</dbReference>
<accession>D7MLY8</accession>
<dbReference type="Gramene" id="scaffold_800537.1">
    <property type="protein sequence ID" value="scaffold_800537.1"/>
    <property type="gene ID" value="scaffold_800537.1"/>
</dbReference>
<dbReference type="GO" id="GO:0009611">
    <property type="term" value="P:response to wounding"/>
    <property type="evidence" value="ECO:0007669"/>
    <property type="project" value="EnsemblPlants"/>
</dbReference>
<proteinExistence type="predicted"/>
<dbReference type="GO" id="GO:0002213">
    <property type="term" value="P:defense response to insect"/>
    <property type="evidence" value="ECO:0007669"/>
    <property type="project" value="EnsemblPlants"/>
</dbReference>
<evidence type="ECO:0000256" key="2">
    <source>
        <dbReference type="SAM" id="SignalP"/>
    </source>
</evidence>
<sequence>MGTKCSSQLRYVVVLVQLLFVFPCLTQSAPFSVTGRRLMGIYMPNGAIIAGSSKCGQAPNININCLPRRLMRIEARPSKSKKDGGGRGPESPDQNQC</sequence>
<organism evidence="4">
    <name type="scientific">Arabidopsis lyrata subsp. lyrata</name>
    <name type="common">Lyre-leaved rock-cress</name>
    <dbReference type="NCBI Taxonomy" id="81972"/>
    <lineage>
        <taxon>Eukaryota</taxon>
        <taxon>Viridiplantae</taxon>
        <taxon>Streptophyta</taxon>
        <taxon>Embryophyta</taxon>
        <taxon>Tracheophyta</taxon>
        <taxon>Spermatophyta</taxon>
        <taxon>Magnoliopsida</taxon>
        <taxon>eudicotyledons</taxon>
        <taxon>Gunneridae</taxon>
        <taxon>Pentapetalae</taxon>
        <taxon>rosids</taxon>
        <taxon>malvids</taxon>
        <taxon>Brassicales</taxon>
        <taxon>Brassicaceae</taxon>
        <taxon>Camelineae</taxon>
        <taxon>Arabidopsis</taxon>
    </lineage>
</organism>
<evidence type="ECO:0000256" key="1">
    <source>
        <dbReference type="SAM" id="MobiDB-lite"/>
    </source>
</evidence>
<gene>
    <name evidence="3" type="ORF">ARALYDRAFT_917137</name>
</gene>
<dbReference type="GO" id="GO:0080027">
    <property type="term" value="P:response to herbivore"/>
    <property type="evidence" value="ECO:0007669"/>
    <property type="project" value="EnsemblPlants"/>
</dbReference>
<name>D7MLY8_ARALL</name>
<feature type="signal peptide" evidence="2">
    <location>
        <begin position="1"/>
        <end position="28"/>
    </location>
</feature>
<keyword evidence="4" id="KW-1185">Reference proteome</keyword>
<dbReference type="GO" id="GO:0009625">
    <property type="term" value="P:response to insect"/>
    <property type="evidence" value="ECO:0007669"/>
    <property type="project" value="EnsemblPlants"/>
</dbReference>
<feature type="compositionally biased region" description="Basic and acidic residues" evidence="1">
    <location>
        <begin position="75"/>
        <end position="85"/>
    </location>
</feature>
<keyword evidence="2" id="KW-0732">Signal</keyword>
<dbReference type="HOGENOM" id="CLU_2402689_0_0_1"/>
<dbReference type="Proteomes" id="UP000008694">
    <property type="component" value="Unassembled WGS sequence"/>
</dbReference>
<evidence type="ECO:0008006" key="5">
    <source>
        <dbReference type="Google" id="ProtNLM"/>
    </source>
</evidence>